<evidence type="ECO:0000313" key="2">
    <source>
        <dbReference type="EMBL" id="MBB4149121.1"/>
    </source>
</evidence>
<dbReference type="EMBL" id="JACIEU010000011">
    <property type="protein sequence ID" value="MBB4149121.1"/>
    <property type="molecule type" value="Genomic_DNA"/>
</dbReference>
<keyword evidence="3" id="KW-1185">Reference proteome</keyword>
<gene>
    <name evidence="2" type="ORF">GGQ90_002910</name>
</gene>
<accession>A0A7W6LRM7</accession>
<evidence type="ECO:0008006" key="4">
    <source>
        <dbReference type="Google" id="ProtNLM"/>
    </source>
</evidence>
<comment type="caution">
    <text evidence="2">The sequence shown here is derived from an EMBL/GenBank/DDBJ whole genome shotgun (WGS) entry which is preliminary data.</text>
</comment>
<proteinExistence type="predicted"/>
<evidence type="ECO:0000313" key="3">
    <source>
        <dbReference type="Proteomes" id="UP000590524"/>
    </source>
</evidence>
<dbReference type="AlphaFoldDB" id="A0A7W6LRM7"/>
<organism evidence="2 3">
    <name type="scientific">Sphingobium scionense</name>
    <dbReference type="NCBI Taxonomy" id="1404341"/>
    <lineage>
        <taxon>Bacteria</taxon>
        <taxon>Pseudomonadati</taxon>
        <taxon>Pseudomonadota</taxon>
        <taxon>Alphaproteobacteria</taxon>
        <taxon>Sphingomonadales</taxon>
        <taxon>Sphingomonadaceae</taxon>
        <taxon>Sphingobium</taxon>
    </lineage>
</organism>
<feature type="region of interest" description="Disordered" evidence="1">
    <location>
        <begin position="35"/>
        <end position="75"/>
    </location>
</feature>
<dbReference type="RefSeq" id="WP_188082763.1">
    <property type="nucleotide sequence ID" value="NZ_JACIEU010000011.1"/>
</dbReference>
<dbReference type="Proteomes" id="UP000590524">
    <property type="component" value="Unassembled WGS sequence"/>
</dbReference>
<evidence type="ECO:0000256" key="1">
    <source>
        <dbReference type="SAM" id="MobiDB-lite"/>
    </source>
</evidence>
<name>A0A7W6LRM7_9SPHN</name>
<reference evidence="2 3" key="1">
    <citation type="submission" date="2020-08" db="EMBL/GenBank/DDBJ databases">
        <title>Genomic Encyclopedia of Type Strains, Phase IV (KMG-IV): sequencing the most valuable type-strain genomes for metagenomic binning, comparative biology and taxonomic classification.</title>
        <authorList>
            <person name="Goeker M."/>
        </authorList>
    </citation>
    <scope>NUCLEOTIDE SEQUENCE [LARGE SCALE GENOMIC DNA]</scope>
    <source>
        <strain evidence="2 3">DSM 19371</strain>
    </source>
</reference>
<sequence>MSADEDFVAIRKFAVLDGCNEALVRRAIKQGKLRVSEDGKVDASQAGTGWRKANRKAAPGADKGADKPKKSAPKTADTISSAMALAELGDEDFIAAVLAGRFAITGAAEMVKENALAGKHLLAMRRDAGDVVDLEVAEAVLFEQARQFRDAWMNWPVRVGPLIAAELGVSADPVVETLNKHVQQLLNDLGEPDPEFAGRES</sequence>
<protein>
    <recommendedName>
        <fullName evidence="4">Elements of external origin</fullName>
    </recommendedName>
</protein>